<proteinExistence type="predicted"/>
<dbReference type="AlphaFoldDB" id="A0A927J9Z6"/>
<protein>
    <submittedName>
        <fullName evidence="3">Uncharacterized protein</fullName>
    </submittedName>
</protein>
<evidence type="ECO:0000313" key="4">
    <source>
        <dbReference type="Proteomes" id="UP000642993"/>
    </source>
</evidence>
<comment type="caution">
    <text evidence="3">The sequence shown here is derived from an EMBL/GenBank/DDBJ whole genome shotgun (WGS) entry which is preliminary data.</text>
</comment>
<feature type="region of interest" description="Disordered" evidence="1">
    <location>
        <begin position="273"/>
        <end position="330"/>
    </location>
</feature>
<evidence type="ECO:0000256" key="1">
    <source>
        <dbReference type="SAM" id="MobiDB-lite"/>
    </source>
</evidence>
<dbReference type="Proteomes" id="UP000642993">
    <property type="component" value="Unassembled WGS sequence"/>
</dbReference>
<feature type="compositionally biased region" description="Basic and acidic residues" evidence="1">
    <location>
        <begin position="313"/>
        <end position="330"/>
    </location>
</feature>
<dbReference type="EMBL" id="JACYWE010000001">
    <property type="protein sequence ID" value="MBD8505421.1"/>
    <property type="molecule type" value="Genomic_DNA"/>
</dbReference>
<feature type="transmembrane region" description="Helical" evidence="2">
    <location>
        <begin position="45"/>
        <end position="63"/>
    </location>
</feature>
<keyword evidence="2" id="KW-0472">Membrane</keyword>
<accession>A0A927J9Z6</accession>
<gene>
    <name evidence="3" type="ORF">HT102_02815</name>
</gene>
<organism evidence="3 4">
    <name type="scientific">Lolliginicoccus lacisalsi</name>
    <dbReference type="NCBI Taxonomy" id="2742202"/>
    <lineage>
        <taxon>Bacteria</taxon>
        <taxon>Bacillati</taxon>
        <taxon>Actinomycetota</taxon>
        <taxon>Actinomycetes</taxon>
        <taxon>Mycobacteriales</taxon>
        <taxon>Hoyosellaceae</taxon>
        <taxon>Lolliginicoccus</taxon>
    </lineage>
</organism>
<dbReference type="Pfam" id="PF25587">
    <property type="entry name" value="Rv2743c"/>
    <property type="match status" value="1"/>
</dbReference>
<dbReference type="InterPro" id="IPR057952">
    <property type="entry name" value="Rv2743c-like"/>
</dbReference>
<feature type="transmembrane region" description="Helical" evidence="2">
    <location>
        <begin position="69"/>
        <end position="89"/>
    </location>
</feature>
<keyword evidence="4" id="KW-1185">Reference proteome</keyword>
<name>A0A927J9Z6_9ACTN</name>
<keyword evidence="2" id="KW-1133">Transmembrane helix</keyword>
<evidence type="ECO:0000256" key="2">
    <source>
        <dbReference type="SAM" id="Phobius"/>
    </source>
</evidence>
<evidence type="ECO:0000313" key="3">
    <source>
        <dbReference type="EMBL" id="MBD8505421.1"/>
    </source>
</evidence>
<sequence>MTSRAGGAGQFFRDVHGRVTDAVTRFTDPREKQIRRTRKARRRSVRLGTGSGITATGTMGLAAASAPDWTIIAGGGATALLAVPAVMAWQRFRVYRSQPLPPVRPARRFHPGYTSAAYDSMLRLGDAEQSLYRMLTVLSRAEVVPHADLEEISVASAAAGDALEATARDIVEMEHAQRALRGSGQRRGRAGNGASGAQHDLRVPISALADQVSDGVEEIEALALAASQMTEAAFDPSRPAQPGGRSLEAMDRRRAELLDAADRLEGLAHGLRELNSLGEPTSGAPMAARGPRSERIDPLAAPNPSIAQSTRIDPGRARPRRSDEHPWRTA</sequence>
<feature type="region of interest" description="Disordered" evidence="1">
    <location>
        <begin position="177"/>
        <end position="198"/>
    </location>
</feature>
<dbReference type="NCBIfam" id="NF047839">
    <property type="entry name" value="PspM_Rv2743c"/>
    <property type="match status" value="1"/>
</dbReference>
<keyword evidence="2" id="KW-0812">Transmembrane</keyword>
<reference evidence="3" key="1">
    <citation type="submission" date="2020-09" db="EMBL/GenBank/DDBJ databases">
        <title>Hoyosella lacisalsi sp. nov., a halotolerant actinobacterium isolated from soil of Lake Gudzhirganskoe.</title>
        <authorList>
            <person name="Yang Q."/>
            <person name="Guo P.Y."/>
            <person name="Liu S.W."/>
            <person name="Li F.N."/>
            <person name="Sun C.H."/>
        </authorList>
    </citation>
    <scope>NUCLEOTIDE SEQUENCE</scope>
    <source>
        <strain evidence="3">G463</strain>
    </source>
</reference>
<dbReference type="RefSeq" id="WP_192037860.1">
    <property type="nucleotide sequence ID" value="NZ_JACYWE010000001.1"/>
</dbReference>